<evidence type="ECO:0000313" key="2">
    <source>
        <dbReference type="Proteomes" id="UP001169027"/>
    </source>
</evidence>
<organism evidence="1 2">
    <name type="scientific">Variovorax ginsengisoli</name>
    <dbReference type="NCBI Taxonomy" id="363844"/>
    <lineage>
        <taxon>Bacteria</taxon>
        <taxon>Pseudomonadati</taxon>
        <taxon>Pseudomonadota</taxon>
        <taxon>Betaproteobacteria</taxon>
        <taxon>Burkholderiales</taxon>
        <taxon>Comamonadaceae</taxon>
        <taxon>Variovorax</taxon>
    </lineage>
</organism>
<dbReference type="PANTHER" id="PTHR31687">
    <property type="match status" value="1"/>
</dbReference>
<protein>
    <submittedName>
        <fullName evidence="1">DUF1688 family protein</fullName>
    </submittedName>
</protein>
<gene>
    <name evidence="1" type="ORF">Q2T77_19375</name>
</gene>
<dbReference type="InterPro" id="IPR012469">
    <property type="entry name" value="DUF1688"/>
</dbReference>
<dbReference type="Pfam" id="PF07958">
    <property type="entry name" value="DUF1688"/>
    <property type="match status" value="1"/>
</dbReference>
<dbReference type="RefSeq" id="WP_301812138.1">
    <property type="nucleotide sequence ID" value="NZ_JAUJZH010000014.1"/>
</dbReference>
<evidence type="ECO:0000313" key="1">
    <source>
        <dbReference type="EMBL" id="MDO1534455.1"/>
    </source>
</evidence>
<dbReference type="Proteomes" id="UP001169027">
    <property type="component" value="Unassembled WGS sequence"/>
</dbReference>
<dbReference type="EMBL" id="JAUKVY010000014">
    <property type="protein sequence ID" value="MDO1534455.1"/>
    <property type="molecule type" value="Genomic_DNA"/>
</dbReference>
<name>A0ABT8S6K9_9BURK</name>
<dbReference type="PANTHER" id="PTHR31687:SF3">
    <property type="entry name" value="PROTEIN URG3"/>
    <property type="match status" value="1"/>
</dbReference>
<proteinExistence type="predicted"/>
<accession>A0ABT8S6K9</accession>
<comment type="caution">
    <text evidence="1">The sequence shown here is derived from an EMBL/GenBank/DDBJ whole genome shotgun (WGS) entry which is preliminary data.</text>
</comment>
<sequence length="469" mass="50191">MSGSNYGVDPERPTANPGVLSADAEGHVDPAIEFVGDTAHPAGAAAFLRTTQAVRSRAAALLARARAGESEWFTIGNDDALEDTARTVAEVTRDRYAWGPIPYHSRWRHFEAGGVNRVAALDQLLGDVTARQRARAHLDLVLVSVLLDAGAGPDWHYFEATSGQRFTRSEGLGIASFHAFTSGLFSSDPAHPLQADAAGLRALVTDRLGDAFQVSSVNPLVGLAGRATLLRRLGEAMQERPEVFGDDGRPGGLFDALIGPYGPAAPPTAEIAAHDILSLLLESLSGIWPAANAIDSIAADGSDAAGAIGSGDPALALGDCWRHRAVRGPGLTNGWMPFHKLSQWLTYSMLEPFEWAGVKVRHVEALTALPEYRNGGLLIDSGLIVPRSPAFLQRSWKVGDEFIVEWRALTVALLDEVAARVRRVMELSEEDLPLARVLEGGTWAAGRVMAQRLREGAPPLRIESDGTVF</sequence>
<reference evidence="1" key="1">
    <citation type="submission" date="2023-06" db="EMBL/GenBank/DDBJ databases">
        <authorList>
            <person name="Jiang Y."/>
            <person name="Liu Q."/>
        </authorList>
    </citation>
    <scope>NUCLEOTIDE SEQUENCE</scope>
    <source>
        <strain evidence="1">CGMCC 1.12090</strain>
    </source>
</reference>
<keyword evidence="2" id="KW-1185">Reference proteome</keyword>